<feature type="domain" description="HTH cro/C1-type" evidence="1">
    <location>
        <begin position="8"/>
        <end position="62"/>
    </location>
</feature>
<dbReference type="Pfam" id="PF13560">
    <property type="entry name" value="HTH_31"/>
    <property type="match status" value="1"/>
</dbReference>
<dbReference type="PANTHER" id="PTHR35010:SF4">
    <property type="entry name" value="BLL5781 PROTEIN"/>
    <property type="match status" value="1"/>
</dbReference>
<name>A0A1B1A261_9RHOB</name>
<evidence type="ECO:0000313" key="3">
    <source>
        <dbReference type="Proteomes" id="UP000013243"/>
    </source>
</evidence>
<dbReference type="CDD" id="cd00093">
    <property type="entry name" value="HTH_XRE"/>
    <property type="match status" value="1"/>
</dbReference>
<reference evidence="2 3" key="1">
    <citation type="journal article" date="2016" name="ISME J.">
        <title>Global occurrence and heterogeneity of the Roseobacter-clade species Ruegeria mobilis.</title>
        <authorList>
            <person name="Sonnenschein E."/>
            <person name="Gram L."/>
        </authorList>
    </citation>
    <scope>NUCLEOTIDE SEQUENCE [LARGE SCALE GENOMIC DNA]</scope>
    <source>
        <strain evidence="2 3">F1926</strain>
    </source>
</reference>
<dbReference type="Gene3D" id="1.10.260.40">
    <property type="entry name" value="lambda repressor-like DNA-binding domains"/>
    <property type="match status" value="1"/>
</dbReference>
<gene>
    <name evidence="2" type="ORF">K529_007885</name>
</gene>
<dbReference type="OrthoDB" id="9785973at2"/>
<dbReference type="InterPro" id="IPR041413">
    <property type="entry name" value="MLTR_LBD"/>
</dbReference>
<dbReference type="GO" id="GO:0003677">
    <property type="term" value="F:DNA binding"/>
    <property type="evidence" value="ECO:0007669"/>
    <property type="project" value="InterPro"/>
</dbReference>
<proteinExistence type="predicted"/>
<sequence>MGDFGAQLKDWRQLRRMSQLDLALTAEVSARHVSFLETGRAQPSREMVLRLSRELQLPQAEVNALLAAAGYAPIYGARDLGDAQMAPVRAAVEWMLERHAPYPAIALDRHWRLQQVNAPAQRLMSPVGLDVGDSLLDAMLLNDRLRENITNLEEVERLILHRLRSELVHFGRDSVIEDHVARLKSRVSTDAVLSMQPLPAMIPTRYRIAGQVLSFFSAMSQFGTVEDIALSELRIECMFPADEATRVALIQLGGP</sequence>
<evidence type="ECO:0000259" key="1">
    <source>
        <dbReference type="PROSITE" id="PS50943"/>
    </source>
</evidence>
<dbReference type="SMART" id="SM00530">
    <property type="entry name" value="HTH_XRE"/>
    <property type="match status" value="1"/>
</dbReference>
<dbReference type="RefSeq" id="WP_040643680.1">
    <property type="nucleotide sequence ID" value="NZ_CP015230.1"/>
</dbReference>
<dbReference type="Pfam" id="PF17765">
    <property type="entry name" value="MLTR_LBD"/>
    <property type="match status" value="1"/>
</dbReference>
<dbReference type="AlphaFoldDB" id="A0A1B1A261"/>
<dbReference type="GeneID" id="28249743"/>
<dbReference type="PROSITE" id="PS50943">
    <property type="entry name" value="HTH_CROC1"/>
    <property type="match status" value="1"/>
</dbReference>
<dbReference type="Gene3D" id="3.30.450.180">
    <property type="match status" value="1"/>
</dbReference>
<dbReference type="InterPro" id="IPR010982">
    <property type="entry name" value="Lambda_DNA-bd_dom_sf"/>
</dbReference>
<organism evidence="2 3">
    <name type="scientific">Tritonibacter mobilis F1926</name>
    <dbReference type="NCBI Taxonomy" id="1265309"/>
    <lineage>
        <taxon>Bacteria</taxon>
        <taxon>Pseudomonadati</taxon>
        <taxon>Pseudomonadota</taxon>
        <taxon>Alphaproteobacteria</taxon>
        <taxon>Rhodobacterales</taxon>
        <taxon>Paracoccaceae</taxon>
        <taxon>Tritonibacter</taxon>
    </lineage>
</organism>
<dbReference type="InterPro" id="IPR001387">
    <property type="entry name" value="Cro/C1-type_HTH"/>
</dbReference>
<dbReference type="SUPFAM" id="SSF47413">
    <property type="entry name" value="lambda repressor-like DNA-binding domains"/>
    <property type="match status" value="1"/>
</dbReference>
<dbReference type="EMBL" id="CP015230">
    <property type="protein sequence ID" value="ANP40680.1"/>
    <property type="molecule type" value="Genomic_DNA"/>
</dbReference>
<evidence type="ECO:0000313" key="2">
    <source>
        <dbReference type="EMBL" id="ANP40680.1"/>
    </source>
</evidence>
<dbReference type="STRING" id="1265309.K529_007885"/>
<protein>
    <submittedName>
        <fullName evidence="2">Transcriptional regulator</fullName>
    </submittedName>
</protein>
<accession>A0A1B1A261</accession>
<dbReference type="Proteomes" id="UP000013243">
    <property type="component" value="Chromosome"/>
</dbReference>
<dbReference type="KEGG" id="rmb:K529_007885"/>
<dbReference type="PANTHER" id="PTHR35010">
    <property type="entry name" value="BLL4672 PROTEIN-RELATED"/>
    <property type="match status" value="1"/>
</dbReference>